<dbReference type="Pfam" id="PF00149">
    <property type="entry name" value="Metallophos"/>
    <property type="match status" value="1"/>
</dbReference>
<gene>
    <name evidence="6" type="ORF">GUITHDRAFT_68287</name>
</gene>
<dbReference type="PROSITE" id="PS00125">
    <property type="entry name" value="SER_THR_PHOSPHATASE"/>
    <property type="match status" value="1"/>
</dbReference>
<dbReference type="SMART" id="SM00156">
    <property type="entry name" value="PP2Ac"/>
    <property type="match status" value="1"/>
</dbReference>
<evidence type="ECO:0000256" key="2">
    <source>
        <dbReference type="ARBA" id="ARBA00022801"/>
    </source>
</evidence>
<dbReference type="PANTHER" id="PTHR45619">
    <property type="entry name" value="SERINE/THREONINE-PROTEIN PHOSPHATASE PP2A-RELATED"/>
    <property type="match status" value="1"/>
</dbReference>
<comment type="similarity">
    <text evidence="4">Belongs to the PPP phosphatase family.</text>
</comment>
<comment type="catalytic activity">
    <reaction evidence="4">
        <text>O-phospho-L-threonyl-[protein] + H2O = L-threonyl-[protein] + phosphate</text>
        <dbReference type="Rhea" id="RHEA:47004"/>
        <dbReference type="Rhea" id="RHEA-COMP:11060"/>
        <dbReference type="Rhea" id="RHEA-COMP:11605"/>
        <dbReference type="ChEBI" id="CHEBI:15377"/>
        <dbReference type="ChEBI" id="CHEBI:30013"/>
        <dbReference type="ChEBI" id="CHEBI:43474"/>
        <dbReference type="ChEBI" id="CHEBI:61977"/>
        <dbReference type="EC" id="3.1.3.16"/>
    </reaction>
</comment>
<evidence type="ECO:0000256" key="1">
    <source>
        <dbReference type="ARBA" id="ARBA00022723"/>
    </source>
</evidence>
<reference evidence="6" key="1">
    <citation type="journal article" date="2012" name="Nature">
        <title>Algal genomes reveal evolutionary mosaicism and the fate of nucleomorphs.</title>
        <authorList>
            <consortium name="DOE Joint Genome Institute"/>
            <person name="Curtis B.A."/>
            <person name="Tanifuji G."/>
            <person name="Burki F."/>
            <person name="Gruber A."/>
            <person name="Irimia M."/>
            <person name="Maruyama S."/>
            <person name="Arias M.C."/>
            <person name="Ball S.G."/>
            <person name="Gile G.H."/>
            <person name="Hirakawa Y."/>
            <person name="Hopkins J.F."/>
            <person name="Kuo A."/>
            <person name="Rensing S.A."/>
            <person name="Schmutz J."/>
            <person name="Symeonidi A."/>
            <person name="Elias M."/>
            <person name="Eveleigh R.J."/>
            <person name="Herman E.K."/>
            <person name="Klute M.J."/>
            <person name="Nakayama T."/>
            <person name="Obornik M."/>
            <person name="Reyes-Prieto A."/>
            <person name="Armbrust E.V."/>
            <person name="Aves S.J."/>
            <person name="Beiko R.G."/>
            <person name="Coutinho P."/>
            <person name="Dacks J.B."/>
            <person name="Durnford D.G."/>
            <person name="Fast N.M."/>
            <person name="Green B.R."/>
            <person name="Grisdale C.J."/>
            <person name="Hempel F."/>
            <person name="Henrissat B."/>
            <person name="Hoppner M.P."/>
            <person name="Ishida K."/>
            <person name="Kim E."/>
            <person name="Koreny L."/>
            <person name="Kroth P.G."/>
            <person name="Liu Y."/>
            <person name="Malik S.B."/>
            <person name="Maier U.G."/>
            <person name="McRose D."/>
            <person name="Mock T."/>
            <person name="Neilson J.A."/>
            <person name="Onodera N.T."/>
            <person name="Poole A.M."/>
            <person name="Pritham E.J."/>
            <person name="Richards T.A."/>
            <person name="Rocap G."/>
            <person name="Roy S.W."/>
            <person name="Sarai C."/>
            <person name="Schaack S."/>
            <person name="Shirato S."/>
            <person name="Slamovits C.H."/>
            <person name="Spencer D.F."/>
            <person name="Suzuki S."/>
            <person name="Worden A.Z."/>
            <person name="Zauner S."/>
            <person name="Barry K."/>
            <person name="Bell C."/>
            <person name="Bharti A.K."/>
            <person name="Crow J.A."/>
            <person name="Grimwood J."/>
            <person name="Kramer R."/>
            <person name="Lindquist E."/>
            <person name="Lucas S."/>
            <person name="Salamov A."/>
            <person name="McFadden G.I."/>
            <person name="Lane C.E."/>
            <person name="Keeling P.J."/>
            <person name="Gray M.W."/>
            <person name="Grigoriev I.V."/>
            <person name="Archibald J.M."/>
        </authorList>
    </citation>
    <scope>NUCLEOTIDE SEQUENCE</scope>
    <source>
        <strain evidence="6">CCMP2712</strain>
    </source>
</reference>
<evidence type="ECO:0000313" key="6">
    <source>
        <dbReference type="EMBL" id="EKX49041.1"/>
    </source>
</evidence>
<dbReference type="CDD" id="cd07415">
    <property type="entry name" value="MPP_PP2A_PP4_PP6"/>
    <property type="match status" value="1"/>
</dbReference>
<dbReference type="SUPFAM" id="SSF56300">
    <property type="entry name" value="Metallo-dependent phosphatases"/>
    <property type="match status" value="1"/>
</dbReference>
<dbReference type="InterPro" id="IPR047129">
    <property type="entry name" value="PPA2-like"/>
</dbReference>
<keyword evidence="1" id="KW-0479">Metal-binding</keyword>
<dbReference type="GeneID" id="17305738"/>
<dbReference type="KEGG" id="gtt:GUITHDRAFT_68287"/>
<feature type="domain" description="Serine/threonine specific protein phosphatases" evidence="5">
    <location>
        <begin position="110"/>
        <end position="115"/>
    </location>
</feature>
<dbReference type="AlphaFoldDB" id="L1JKL0"/>
<dbReference type="eggNOG" id="KOG0372">
    <property type="taxonomic scope" value="Eukaryota"/>
</dbReference>
<dbReference type="HOGENOM" id="CLU_004962_8_1_1"/>
<dbReference type="EC" id="3.1.3.16" evidence="4"/>
<organism evidence="6">
    <name type="scientific">Guillardia theta (strain CCMP2712)</name>
    <name type="common">Cryptophyte</name>
    <dbReference type="NCBI Taxonomy" id="905079"/>
    <lineage>
        <taxon>Eukaryota</taxon>
        <taxon>Cryptophyceae</taxon>
        <taxon>Pyrenomonadales</taxon>
        <taxon>Geminigeraceae</taxon>
        <taxon>Guillardia</taxon>
    </lineage>
</organism>
<dbReference type="OrthoDB" id="1930084at2759"/>
<dbReference type="GO" id="GO:0046872">
    <property type="term" value="F:metal ion binding"/>
    <property type="evidence" value="ECO:0007669"/>
    <property type="project" value="UniProtKB-KW"/>
</dbReference>
<feature type="non-terminal residue" evidence="6">
    <location>
        <position position="306"/>
    </location>
</feature>
<dbReference type="STRING" id="905079.L1JKL0"/>
<keyword evidence="2 4" id="KW-0378">Hydrolase</keyword>
<dbReference type="InterPro" id="IPR006186">
    <property type="entry name" value="Ser/Thr-sp_prot-phosphatase"/>
</dbReference>
<dbReference type="PRINTS" id="PR00114">
    <property type="entry name" value="STPHPHTASE"/>
</dbReference>
<dbReference type="Gene3D" id="3.60.21.10">
    <property type="match status" value="1"/>
</dbReference>
<evidence type="ECO:0000256" key="3">
    <source>
        <dbReference type="ARBA" id="ARBA00023211"/>
    </source>
</evidence>
<dbReference type="InterPro" id="IPR004843">
    <property type="entry name" value="Calcineurin-like_PHP"/>
</dbReference>
<protein>
    <recommendedName>
        <fullName evidence="4">Serine/threonine-protein phosphatase</fullName>
        <ecNumber evidence="4">3.1.3.16</ecNumber>
    </recommendedName>
</protein>
<dbReference type="EMBL" id="JH992983">
    <property type="protein sequence ID" value="EKX49041.1"/>
    <property type="molecule type" value="Genomic_DNA"/>
</dbReference>
<sequence>ELLKEEEVADVCLQLKEILLNEPNVCSIRAPVTVVGDIHGQFHDLLDLFRVGGFCPSTNYLFLGDFVDRGRNVGRGRAGVGLRQQRSHSVETISLLACLSVRYPRRIKLIRGNHESRQITQVYGFYSECVRKYGDAAVWKHFTDLFDFLPLAAVIDESIFCVHGGLSPSVWTIEQISLIDRFQEIPSDGAAADLLWSDPDPNREGFNPSTRGAGYTFGADVVQQFLQENGLIHVLRAHQLCMEGYQVMFDNLLSTVWSAPNYCYRCGNLASILEVDEALDFHFNVFSSAPTRRSDSKNKLRQDFFL</sequence>
<name>L1JKL0_GUITC</name>
<dbReference type="RefSeq" id="XP_005836021.1">
    <property type="nucleotide sequence ID" value="XM_005835964.1"/>
</dbReference>
<dbReference type="PaxDb" id="55529-EKX49041"/>
<evidence type="ECO:0000256" key="4">
    <source>
        <dbReference type="RuleBase" id="RU004273"/>
    </source>
</evidence>
<proteinExistence type="inferred from homology"/>
<evidence type="ECO:0000259" key="5">
    <source>
        <dbReference type="PROSITE" id="PS00125"/>
    </source>
</evidence>
<accession>L1JKL0</accession>
<dbReference type="GO" id="GO:0004722">
    <property type="term" value="F:protein serine/threonine phosphatase activity"/>
    <property type="evidence" value="ECO:0007669"/>
    <property type="project" value="UniProtKB-EC"/>
</dbReference>
<dbReference type="InterPro" id="IPR029052">
    <property type="entry name" value="Metallo-depent_PP-like"/>
</dbReference>
<keyword evidence="3" id="KW-0464">Manganese</keyword>